<dbReference type="InterPro" id="IPR008902">
    <property type="entry name" value="Rhamnosid_concanavalin"/>
</dbReference>
<feature type="signal peptide" evidence="4">
    <location>
        <begin position="1"/>
        <end position="19"/>
    </location>
</feature>
<evidence type="ECO:0000259" key="5">
    <source>
        <dbReference type="Pfam" id="PF05592"/>
    </source>
</evidence>
<dbReference type="InterPro" id="IPR035396">
    <property type="entry name" value="Bac_rhamnosid6H"/>
</dbReference>
<evidence type="ECO:0000259" key="6">
    <source>
        <dbReference type="Pfam" id="PF08531"/>
    </source>
</evidence>
<dbReference type="Gene3D" id="2.60.40.10">
    <property type="entry name" value="Immunoglobulins"/>
    <property type="match status" value="1"/>
</dbReference>
<dbReference type="EMBL" id="VBUK01000007">
    <property type="protein sequence ID" value="TLF44194.1"/>
    <property type="molecule type" value="Genomic_DNA"/>
</dbReference>
<evidence type="ECO:0000313" key="10">
    <source>
        <dbReference type="Proteomes" id="UP000308382"/>
    </source>
</evidence>
<comment type="caution">
    <text evidence="9">The sequence shown here is derived from an EMBL/GenBank/DDBJ whole genome shotgun (WGS) entry which is preliminary data.</text>
</comment>
<feature type="domain" description="Alpha-L-rhamnosidase concanavalin-like" evidence="5">
    <location>
        <begin position="605"/>
        <end position="712"/>
    </location>
</feature>
<keyword evidence="3" id="KW-0378">Hydrolase</keyword>
<sequence length="1204" mass="135447">MKRILSLVTLFISTTIVIAQTPTKELTVEYLPTPMGIDVDTPRFSWQMVTNTELVGQFQTGYQIQVQTEDGDLVWDSGRIASDASLAIPYAGEKLQPRTRYAWNLSVWDQDDNVSTNASWFETGLMDPDPNSSEWNNAQWIGGGDVDMVLYSHYLSVFKFEYGMQLDQKSKSTKASFVFGANDQRLMDKDKNIQGVASGKDESYIRFELDISEVDGSESGLAKFNVYRVGYAPEDSDEMPFRSYDIPLNLINQENKYQNHTFHMACNFGLFEIFLDGWEPANKISGNDDTNPPPRGRVGFNLNPVGKGNDYISFPMVADIGFYVGEGQKAYFSNLQIKNFRAPSNALFSEDLEDADSYDGIFRKAMENNADLVIKPNGLSISGGKEGNLIVADPSRNAAPMLRTTFDIADKKVAKARLYVTARGIYEMYLNGERVGNDYFNPGLTQYNKTHMYQTYDVTNMVGKENSLGAWLSEGWWSGNITYSGEHWNFFGDRQSLLAQLIITYEDGTEKMVTSNTDWKLFTDGPIQYGSFFQGEVYDATKEAVIEGWSTTGFDDASWKSVKEVSLGGTTYPDDGLTYENLEIIGQIGENASIVKELEPVSMEEVRPGVYVYDMNQNMVGFPEIVLPPGKAGDTITLRYAEVKYPDLREYDPNVGMVMLENIRAALTQDIYIRKGGEETIRPRFTFHGFRFLEITGVDTPVPMENIKALVISSIDSLSSNYETSNELVNKLWENITWSLRGNFLSIPTDTPARNERMGWSGDINVFSKASTYLADVEPFLDRHMLAMRDVQREDGRFTDVAPVGGGFGGTLWGSAGIIVAWEVYQQYGDLALLAEHYDAMKRYEAFLSSKINSETGVINEGPLGDWLSPEGFKNEDTAFWTAYHLRDLEILTKTAKLLGKEADAETFQRKYEERKKFFNDTYVDSETGKSLHLGNQSMRFGPPLPEDKRKKAGDFVDTQASYAIPLDMGVLSEENKGKSISNLVTTIQRTNEDELGIVRPEYSLMTGFIGTASLNHALSENGKNEMAYRLLQQTSYPSWLYSVKNGATTIWERLNSYTVENGFSGNNSMNSFNHYSFGAVAAWMYNYSLGIERDEGNPGFKHFILQPIPDPDKEMTYAKGYYDSMYGRIESAWEWTEGGWNYTATVPANTSATLYLDTDSIKKVLVNGKKLKKAKGVKIISKGETSQIQLELISGRYMFEISE</sequence>
<feature type="domain" description="Bacterial alpha-L-rhamnosidase N-terminal" evidence="6">
    <location>
        <begin position="411"/>
        <end position="567"/>
    </location>
</feature>
<dbReference type="InterPro" id="IPR008928">
    <property type="entry name" value="6-hairpin_glycosidase_sf"/>
</dbReference>
<dbReference type="InterPro" id="IPR012341">
    <property type="entry name" value="6hp_glycosidase-like_sf"/>
</dbReference>
<dbReference type="InterPro" id="IPR016007">
    <property type="entry name" value="Alpha_rhamnosid"/>
</dbReference>
<proteinExistence type="predicted"/>
<dbReference type="Pfam" id="PF25788">
    <property type="entry name" value="Ig_Rha78A_N"/>
    <property type="match status" value="1"/>
</dbReference>
<name>A0A5R8M3N1_9FLAO</name>
<dbReference type="InterPro" id="IPR013737">
    <property type="entry name" value="Bac_rhamnosid_N"/>
</dbReference>
<reference evidence="9 10" key="1">
    <citation type="journal article" date="2017" name="Int. J. Syst. Evol. Microbiol.">
        <title>Maripseudobacter aurantiacus gen. nov., sp. nov., a novel member of the family Flavobacteriaceae isolated from a sedimentation basin.</title>
        <authorList>
            <person name="Chen C."/>
            <person name="Su Y."/>
            <person name="Tao T."/>
            <person name="Fu G."/>
            <person name="Zhang C."/>
            <person name="Sun C."/>
            <person name="Zhang X."/>
            <person name="Wu M."/>
        </authorList>
    </citation>
    <scope>NUCLEOTIDE SEQUENCE [LARGE SCALE GENOMIC DNA]</scope>
    <source>
        <strain evidence="10">CDA4</strain>
    </source>
</reference>
<accession>A0A5R8M3N1</accession>
<dbReference type="SUPFAM" id="SSF48208">
    <property type="entry name" value="Six-hairpin glycosidases"/>
    <property type="match status" value="1"/>
</dbReference>
<evidence type="ECO:0000256" key="4">
    <source>
        <dbReference type="SAM" id="SignalP"/>
    </source>
</evidence>
<protein>
    <recommendedName>
        <fullName evidence="2">alpha-L-rhamnosidase</fullName>
        <ecNumber evidence="2">3.2.1.40</ecNumber>
    </recommendedName>
</protein>
<dbReference type="RefSeq" id="WP_138258722.1">
    <property type="nucleotide sequence ID" value="NZ_VBUK01000007.1"/>
</dbReference>
<evidence type="ECO:0000259" key="7">
    <source>
        <dbReference type="Pfam" id="PF17389"/>
    </source>
</evidence>
<dbReference type="GO" id="GO:0005975">
    <property type="term" value="P:carbohydrate metabolic process"/>
    <property type="evidence" value="ECO:0007669"/>
    <property type="project" value="InterPro"/>
</dbReference>
<dbReference type="GO" id="GO:0030596">
    <property type="term" value="F:alpha-L-rhamnosidase activity"/>
    <property type="evidence" value="ECO:0007669"/>
    <property type="project" value="UniProtKB-EC"/>
</dbReference>
<feature type="chain" id="PRO_5024282838" description="alpha-L-rhamnosidase" evidence="4">
    <location>
        <begin position="20"/>
        <end position="1204"/>
    </location>
</feature>
<dbReference type="AlphaFoldDB" id="A0A5R8M3N1"/>
<dbReference type="PIRSF" id="PIRSF010631">
    <property type="entry name" value="A-rhamnsds"/>
    <property type="match status" value="1"/>
</dbReference>
<comment type="catalytic activity">
    <reaction evidence="1">
        <text>Hydrolysis of terminal non-reducing alpha-L-rhamnose residues in alpha-L-rhamnosides.</text>
        <dbReference type="EC" id="3.2.1.40"/>
    </reaction>
</comment>
<dbReference type="Gene3D" id="2.60.420.10">
    <property type="entry name" value="Maltose phosphorylase, domain 3"/>
    <property type="match status" value="1"/>
</dbReference>
<dbReference type="PANTHER" id="PTHR33307">
    <property type="entry name" value="ALPHA-RHAMNOSIDASE (EUROFUNG)"/>
    <property type="match status" value="1"/>
</dbReference>
<evidence type="ECO:0000259" key="8">
    <source>
        <dbReference type="Pfam" id="PF17390"/>
    </source>
</evidence>
<feature type="domain" description="Alpha-L-rhamnosidase C-terminal" evidence="8">
    <location>
        <begin position="1091"/>
        <end position="1161"/>
    </location>
</feature>
<dbReference type="InterPro" id="IPR013783">
    <property type="entry name" value="Ig-like_fold"/>
</dbReference>
<dbReference type="Pfam" id="PF08531">
    <property type="entry name" value="Bac_rhamnosid_N"/>
    <property type="match status" value="1"/>
</dbReference>
<evidence type="ECO:0000256" key="1">
    <source>
        <dbReference type="ARBA" id="ARBA00001445"/>
    </source>
</evidence>
<dbReference type="Pfam" id="PF17389">
    <property type="entry name" value="Bac_rhamnosid6H"/>
    <property type="match status" value="1"/>
</dbReference>
<dbReference type="Gene3D" id="2.60.120.260">
    <property type="entry name" value="Galactose-binding domain-like"/>
    <property type="match status" value="2"/>
</dbReference>
<organism evidence="9 10">
    <name type="scientific">Maribacter aurantiacus</name>
    <dbReference type="NCBI Taxonomy" id="1882343"/>
    <lineage>
        <taxon>Bacteria</taxon>
        <taxon>Pseudomonadati</taxon>
        <taxon>Bacteroidota</taxon>
        <taxon>Flavobacteriia</taxon>
        <taxon>Flavobacteriales</taxon>
        <taxon>Flavobacteriaceae</taxon>
        <taxon>Maribacter</taxon>
    </lineage>
</organism>
<evidence type="ECO:0000256" key="2">
    <source>
        <dbReference type="ARBA" id="ARBA00012652"/>
    </source>
</evidence>
<feature type="domain" description="Alpha-L-rhamnosidase six-hairpin glycosidase" evidence="7">
    <location>
        <begin position="720"/>
        <end position="1088"/>
    </location>
</feature>
<dbReference type="OrthoDB" id="9815108at2"/>
<evidence type="ECO:0000313" key="9">
    <source>
        <dbReference type="EMBL" id="TLF44194.1"/>
    </source>
</evidence>
<dbReference type="Gene3D" id="1.50.10.10">
    <property type="match status" value="1"/>
</dbReference>
<dbReference type="PANTHER" id="PTHR33307:SF6">
    <property type="entry name" value="ALPHA-RHAMNOSIDASE (EUROFUNG)-RELATED"/>
    <property type="match status" value="1"/>
</dbReference>
<gene>
    <name evidence="9" type="ORF">FEK29_12220</name>
</gene>
<dbReference type="Pfam" id="PF17390">
    <property type="entry name" value="Bac_rhamnosid_C"/>
    <property type="match status" value="1"/>
</dbReference>
<keyword evidence="10" id="KW-1185">Reference proteome</keyword>
<dbReference type="Proteomes" id="UP000308382">
    <property type="component" value="Unassembled WGS sequence"/>
</dbReference>
<evidence type="ECO:0000256" key="3">
    <source>
        <dbReference type="ARBA" id="ARBA00022801"/>
    </source>
</evidence>
<dbReference type="Pfam" id="PF05592">
    <property type="entry name" value="Bac_rhamnosid"/>
    <property type="match status" value="1"/>
</dbReference>
<dbReference type="EC" id="3.2.1.40" evidence="2"/>
<keyword evidence="4" id="KW-0732">Signal</keyword>
<dbReference type="InterPro" id="IPR035398">
    <property type="entry name" value="Bac_rhamnosid_C"/>
</dbReference>